<dbReference type="GO" id="GO:0005634">
    <property type="term" value="C:nucleus"/>
    <property type="evidence" value="ECO:0007669"/>
    <property type="project" value="UniProtKB-SubCell"/>
</dbReference>
<keyword evidence="3" id="KW-0677">Repeat</keyword>
<keyword evidence="4 7" id="KW-0863">Zinc-finger</keyword>
<evidence type="ECO:0000313" key="11">
    <source>
        <dbReference type="Proteomes" id="UP001161757"/>
    </source>
</evidence>
<dbReference type="GO" id="GO:0000981">
    <property type="term" value="F:DNA-binding transcription factor activity, RNA polymerase II-specific"/>
    <property type="evidence" value="ECO:0007669"/>
    <property type="project" value="InterPro"/>
</dbReference>
<evidence type="ECO:0000256" key="6">
    <source>
        <dbReference type="ARBA" id="ARBA00023242"/>
    </source>
</evidence>
<dbReference type="EMBL" id="JAJGCB010000004">
    <property type="protein sequence ID" value="KAJ8993388.1"/>
    <property type="molecule type" value="Genomic_DNA"/>
</dbReference>
<dbReference type="SMART" id="SM00355">
    <property type="entry name" value="ZnF_C2H2"/>
    <property type="match status" value="2"/>
</dbReference>
<organism evidence="10 11">
    <name type="scientific">Exophiala dermatitidis</name>
    <name type="common">Black yeast-like fungus</name>
    <name type="synonym">Wangiella dermatitidis</name>
    <dbReference type="NCBI Taxonomy" id="5970"/>
    <lineage>
        <taxon>Eukaryota</taxon>
        <taxon>Fungi</taxon>
        <taxon>Dikarya</taxon>
        <taxon>Ascomycota</taxon>
        <taxon>Pezizomycotina</taxon>
        <taxon>Eurotiomycetes</taxon>
        <taxon>Chaetothyriomycetidae</taxon>
        <taxon>Chaetothyriales</taxon>
        <taxon>Herpotrichiellaceae</taxon>
        <taxon>Exophiala</taxon>
    </lineage>
</organism>
<reference evidence="10" key="1">
    <citation type="submission" date="2023-01" db="EMBL/GenBank/DDBJ databases">
        <title>Exophiala dermititidis isolated from Cystic Fibrosis Patient.</title>
        <authorList>
            <person name="Kurbessoian T."/>
            <person name="Crocker A."/>
            <person name="Murante D."/>
            <person name="Hogan D.A."/>
            <person name="Stajich J.E."/>
        </authorList>
    </citation>
    <scope>NUCLEOTIDE SEQUENCE</scope>
    <source>
        <strain evidence="10">Ex8</strain>
    </source>
</reference>
<keyword evidence="2" id="KW-0479">Metal-binding</keyword>
<dbReference type="GO" id="GO:0000785">
    <property type="term" value="C:chromatin"/>
    <property type="evidence" value="ECO:0007669"/>
    <property type="project" value="TreeGrafter"/>
</dbReference>
<accession>A0AAN6IX60</accession>
<dbReference type="PANTHER" id="PTHR40626">
    <property type="entry name" value="MIP31509P"/>
    <property type="match status" value="1"/>
</dbReference>
<dbReference type="AlphaFoldDB" id="A0AAN6IX60"/>
<dbReference type="Proteomes" id="UP001161757">
    <property type="component" value="Unassembled WGS sequence"/>
</dbReference>
<comment type="caution">
    <text evidence="10">The sequence shown here is derived from an EMBL/GenBank/DDBJ whole genome shotgun (WGS) entry which is preliminary data.</text>
</comment>
<evidence type="ECO:0000256" key="7">
    <source>
        <dbReference type="PROSITE-ProRule" id="PRU00042"/>
    </source>
</evidence>
<dbReference type="GO" id="GO:0008270">
    <property type="term" value="F:zinc ion binding"/>
    <property type="evidence" value="ECO:0007669"/>
    <property type="project" value="UniProtKB-KW"/>
</dbReference>
<dbReference type="GO" id="GO:0000978">
    <property type="term" value="F:RNA polymerase II cis-regulatory region sequence-specific DNA binding"/>
    <property type="evidence" value="ECO:0007669"/>
    <property type="project" value="InterPro"/>
</dbReference>
<comment type="subcellular location">
    <subcellularLocation>
        <location evidence="1">Nucleus</location>
    </subcellularLocation>
</comment>
<dbReference type="Gene3D" id="3.30.160.60">
    <property type="entry name" value="Classic Zinc Finger"/>
    <property type="match status" value="2"/>
</dbReference>
<evidence type="ECO:0000256" key="1">
    <source>
        <dbReference type="ARBA" id="ARBA00004123"/>
    </source>
</evidence>
<evidence type="ECO:0000256" key="5">
    <source>
        <dbReference type="ARBA" id="ARBA00022833"/>
    </source>
</evidence>
<name>A0AAN6IX60_EXODE</name>
<evidence type="ECO:0000256" key="3">
    <source>
        <dbReference type="ARBA" id="ARBA00022737"/>
    </source>
</evidence>
<protein>
    <recommendedName>
        <fullName evidence="9">C2H2-type domain-containing protein</fullName>
    </recommendedName>
</protein>
<proteinExistence type="predicted"/>
<dbReference type="CDD" id="cd12148">
    <property type="entry name" value="fungal_TF_MHR"/>
    <property type="match status" value="1"/>
</dbReference>
<dbReference type="SUPFAM" id="SSF57667">
    <property type="entry name" value="beta-beta-alpha zinc fingers"/>
    <property type="match status" value="1"/>
</dbReference>
<feature type="domain" description="C2H2-type" evidence="9">
    <location>
        <begin position="50"/>
        <end position="77"/>
    </location>
</feature>
<feature type="compositionally biased region" description="Polar residues" evidence="8">
    <location>
        <begin position="100"/>
        <end position="118"/>
    </location>
</feature>
<dbReference type="InterPro" id="IPR051059">
    <property type="entry name" value="VerF-like"/>
</dbReference>
<dbReference type="InterPro" id="IPR013087">
    <property type="entry name" value="Znf_C2H2_type"/>
</dbReference>
<keyword evidence="6" id="KW-0539">Nucleus</keyword>
<evidence type="ECO:0000256" key="8">
    <source>
        <dbReference type="SAM" id="MobiDB-lite"/>
    </source>
</evidence>
<feature type="compositionally biased region" description="Low complexity" evidence="8">
    <location>
        <begin position="87"/>
        <end position="99"/>
    </location>
</feature>
<evidence type="ECO:0000256" key="4">
    <source>
        <dbReference type="ARBA" id="ARBA00022771"/>
    </source>
</evidence>
<dbReference type="InterPro" id="IPR036236">
    <property type="entry name" value="Znf_C2H2_sf"/>
</dbReference>
<feature type="region of interest" description="Disordered" evidence="8">
    <location>
        <begin position="70"/>
        <end position="129"/>
    </location>
</feature>
<dbReference type="GO" id="GO:0006351">
    <property type="term" value="P:DNA-templated transcription"/>
    <property type="evidence" value="ECO:0007669"/>
    <property type="project" value="InterPro"/>
</dbReference>
<feature type="domain" description="C2H2-type" evidence="9">
    <location>
        <begin position="22"/>
        <end position="49"/>
    </location>
</feature>
<gene>
    <name evidence="10" type="ORF">HRR80_003411</name>
</gene>
<dbReference type="InterPro" id="IPR007219">
    <property type="entry name" value="XnlR_reg_dom"/>
</dbReference>
<evidence type="ECO:0000256" key="2">
    <source>
        <dbReference type="ARBA" id="ARBA00022723"/>
    </source>
</evidence>
<dbReference type="GO" id="GO:0045893">
    <property type="term" value="P:positive regulation of DNA-templated transcription"/>
    <property type="evidence" value="ECO:0007669"/>
    <property type="project" value="UniProtKB-ARBA"/>
</dbReference>
<keyword evidence="5" id="KW-0862">Zinc</keyword>
<sequence>MDHNPIIPAAATSIPRRRRQVLHCQFCPNTYHKREHLVRHERIHTGLRPYTCDKCDRAFARHDSLLRHERVHAPKARSTAPPAVRFSAPGSQSSAPQSPDINNSASSVGHRSTTSQARTELYPPASNPDMSSLGFNNGPFFAETEDFFQYLLSTPAGWPTSLPTDISSTPSLPGSKNTGNFPGDNHLAPPVHDGSPHAVQQVGAMITDMSSNVTREISARGITSAFLDACLHQFFVRFNTTFPILHEHTFELRECGPFLLLNMVALGSLFFGSSEAISKGEFLWRLAQTAAATSWGDVFEGKLAPFRSHAEQIVTTALLGQTYAMLSRSRRLRTLCQSLHGLAFAWARQFGMFDLEEFHLSELPQVSASKEEKNQKWKMWVDSEIQRRTVLGLYIIDAQLARYAGASPVGKHVTNPLAFSGNDAAFQARNADDWIEQMSHSWKPSSTFRETFLSVFYPTAVPVPGDSQLSLIVLLEGFQAILSEHGDAQGAALGLPPISQIIDASQRLRRIYLSPPSMTLESKELLLRWHTFCLDIATDSVLLCQRLCTNFGISQDLFSAGRRLPNPVDLNGWTNTPDARRALLHAAAIQDLAEGMTLGRAYPTHLPASIFAAATIFCAYSKYGQPTVTTPDTPDWDAVWDKQEPGQHPGLKTFARSSLESSDSYRFVMGDFNMNGRTKTRNLRYSLLTLQMILQMISSQWGISHNMLDILAIWIGGVA</sequence>
<dbReference type="Pfam" id="PF04082">
    <property type="entry name" value="Fungal_trans"/>
    <property type="match status" value="1"/>
</dbReference>
<dbReference type="PROSITE" id="PS00028">
    <property type="entry name" value="ZINC_FINGER_C2H2_1"/>
    <property type="match status" value="2"/>
</dbReference>
<evidence type="ECO:0000259" key="9">
    <source>
        <dbReference type="PROSITE" id="PS50157"/>
    </source>
</evidence>
<dbReference type="PANTHER" id="PTHR40626:SF14">
    <property type="entry name" value="C2H2 TYPE ZINC FINGER DOMAIN PROTEIN (AFU_ORTHOLOGUE AFUA_1G02360)"/>
    <property type="match status" value="1"/>
</dbReference>
<evidence type="ECO:0000313" key="10">
    <source>
        <dbReference type="EMBL" id="KAJ8993388.1"/>
    </source>
</evidence>
<dbReference type="FunFam" id="3.30.160.60:FF:001732">
    <property type="entry name" value="Zgc:162936"/>
    <property type="match status" value="1"/>
</dbReference>
<dbReference type="PROSITE" id="PS50157">
    <property type="entry name" value="ZINC_FINGER_C2H2_2"/>
    <property type="match status" value="2"/>
</dbReference>